<dbReference type="GO" id="GO:0004252">
    <property type="term" value="F:serine-type endopeptidase activity"/>
    <property type="evidence" value="ECO:0007669"/>
    <property type="project" value="InterPro"/>
</dbReference>
<dbReference type="InterPro" id="IPR023828">
    <property type="entry name" value="Peptidase_S8_Ser-AS"/>
</dbReference>
<accession>A0A8J3VUL6</accession>
<dbReference type="Proteomes" id="UP000642748">
    <property type="component" value="Unassembled WGS sequence"/>
</dbReference>
<dbReference type="RefSeq" id="WP_203922851.1">
    <property type="nucleotide sequence ID" value="NZ_BONZ01000080.1"/>
</dbReference>
<feature type="region of interest" description="Disordered" evidence="4">
    <location>
        <begin position="99"/>
        <end position="122"/>
    </location>
</feature>
<feature type="chain" id="PRO_5035150604" description="Subtilase family protein" evidence="5">
    <location>
        <begin position="35"/>
        <end position="1449"/>
    </location>
</feature>
<keyword evidence="3" id="KW-0720">Serine protease</keyword>
<dbReference type="PROSITE" id="PS00138">
    <property type="entry name" value="SUBTILASE_SER"/>
    <property type="match status" value="1"/>
</dbReference>
<proteinExistence type="predicted"/>
<sequence>MPQSLTTHRRRRSGAVICALTALILLASGPPAHASPVAAHPPAPAADARAVLVYRHLTLPGGRWAAVYSDGIAEVHRGDQAKGDQVMMVRLPLPGSDAVSGTAGTAAGKQASGTGASGASLPSQEQIVTDLLHSDQTPYAAQQVVVVYRTGVSSPDHQAVAPNQMKSAATPNYTSAAGLNRTLAGLGVDRTDRLFAGVPRDRLAGMRSTATQRLGRTLLDFSNAYQLHLTGSSVPAAISALRASPDVTYAAPDWTVTTANTPAVPLPAGDVKAAAAAATAGRATAAGTPGRAAVAATASGVPDNYTLTSSAQSLLNRPATDTIPAFTALAAHGQLPGQGEIITNVSLGDLTDSAAAANQADSCNFYAANYGPTTVMRNNQRYLDWPSMPLIPTYTSDAKGHLDGTGETCGQDPALTEVGLDFSMMAPLPHDRQRVDATGTGLTDLLGIAPGASYRLVVPGTPGGAVSDVDAAFLAAANQTPRPDVITASLAFGLDQYGFPSRYLEEDPLTEAIIASIVHADGIVVCVSADDGLRTSTNAPVPPSGGSVATELPGPGHAVTDINDLTFSSAISRVEDSGAIDVGGSTLNDIFSAPPGDPRNAALKTQQAFPTTRYNGARNYSSGFGDRVDISAPGDNVLSVSHSFGGNAQAVQVNLEGGTSAAAPEVAAAAAVVLQVARLTHDRGVSHDPAAVRRFLTQTATPLPAVPQSDVPLSVGPQLDVGNAVQTLFARHGWSATPDAARVAVAQRRQSSALGGSIQTTTDPADISLAGRQLDAWITVAPDWTGLPGHGVTYRLAAATDPQTTLASTPWARLSPTEILTAAGLPVVSATVRSVPLVYTATIGGTIAARANATLTFGATDGTVDSAPGPIVDPVVHGSTLHVAYDVRNLTGATKPTLVVSQPGRIESATGLFFRPAYSVALTAPSGTVDIPVSALPGAGIYGVGIQDAPGGWTSRNDSAFAFTRLAPTGDAQPAVPLLAAAGSPFGHYAEPSYNGDFQVRYDVRGVKNADGAIIEISAPGPTAFDNWNTFNNPNGSQRDANGHDSGSVFYRAVSGPTGTVNLNAAAVGLDATMNHVVRVLATRAGKVDGEASGVSAITMDGVRAADGGTVAAGFGVNADGSDGFITSNQVTSDGATLGSVETFRQSDQQITHVARSSHDVYQTLFGGCAGQFHGDVGLYEDIDPTTSDDNFRVLDRVADGRSGGRWTPPDSLGGVICAAGQQDSSATAILAGQGGIQPTLKVATSQIVDNTFTGPVDLTPGLDPNASSLPGGIGQDTAANEAVVPVVDGSNPNAPGRIVLAHLDTGQVSAFPSVTTYFASGVAVDSTTHQALVTSTDTFGVYDLAGKTGTTVSPGGNGYQHPAVDPRRGAFLVQEVSPPDMFGTTPNNNATSAVDVVDEHGALLKRIERFNFFRIYLLDMGSYLQVSPATSTGYTLGPGGAQLVPFRY</sequence>
<evidence type="ECO:0000256" key="3">
    <source>
        <dbReference type="ARBA" id="ARBA00022825"/>
    </source>
</evidence>
<evidence type="ECO:0000256" key="4">
    <source>
        <dbReference type="SAM" id="MobiDB-lite"/>
    </source>
</evidence>
<evidence type="ECO:0000256" key="1">
    <source>
        <dbReference type="ARBA" id="ARBA00022670"/>
    </source>
</evidence>
<keyword evidence="7" id="KW-1185">Reference proteome</keyword>
<evidence type="ECO:0000256" key="5">
    <source>
        <dbReference type="SAM" id="SignalP"/>
    </source>
</evidence>
<keyword evidence="5" id="KW-0732">Signal</keyword>
<name>A0A8J3VUL6_9ACTN</name>
<evidence type="ECO:0000313" key="7">
    <source>
        <dbReference type="Proteomes" id="UP000642748"/>
    </source>
</evidence>
<dbReference type="SUPFAM" id="SSF63825">
    <property type="entry name" value="YWTD domain"/>
    <property type="match status" value="1"/>
</dbReference>
<protein>
    <recommendedName>
        <fullName evidence="8">Subtilase family protein</fullName>
    </recommendedName>
</protein>
<organism evidence="6 7">
    <name type="scientific">Rugosimonospora africana</name>
    <dbReference type="NCBI Taxonomy" id="556532"/>
    <lineage>
        <taxon>Bacteria</taxon>
        <taxon>Bacillati</taxon>
        <taxon>Actinomycetota</taxon>
        <taxon>Actinomycetes</taxon>
        <taxon>Micromonosporales</taxon>
        <taxon>Micromonosporaceae</taxon>
        <taxon>Rugosimonospora</taxon>
    </lineage>
</organism>
<keyword evidence="2" id="KW-0378">Hydrolase</keyword>
<gene>
    <name evidence="6" type="ORF">Raf01_75620</name>
</gene>
<dbReference type="EMBL" id="BONZ01000080">
    <property type="protein sequence ID" value="GIH19390.1"/>
    <property type="molecule type" value="Genomic_DNA"/>
</dbReference>
<feature type="signal peptide" evidence="5">
    <location>
        <begin position="1"/>
        <end position="34"/>
    </location>
</feature>
<evidence type="ECO:0000313" key="6">
    <source>
        <dbReference type="EMBL" id="GIH19390.1"/>
    </source>
</evidence>
<evidence type="ECO:0000256" key="2">
    <source>
        <dbReference type="ARBA" id="ARBA00022801"/>
    </source>
</evidence>
<dbReference type="InterPro" id="IPR036852">
    <property type="entry name" value="Peptidase_S8/S53_dom_sf"/>
</dbReference>
<evidence type="ECO:0008006" key="8">
    <source>
        <dbReference type="Google" id="ProtNLM"/>
    </source>
</evidence>
<dbReference type="GO" id="GO:0006508">
    <property type="term" value="P:proteolysis"/>
    <property type="evidence" value="ECO:0007669"/>
    <property type="project" value="UniProtKB-KW"/>
</dbReference>
<comment type="caution">
    <text evidence="6">The sequence shown here is derived from an EMBL/GenBank/DDBJ whole genome shotgun (WGS) entry which is preliminary data.</text>
</comment>
<dbReference type="Gene3D" id="3.40.50.200">
    <property type="entry name" value="Peptidase S8/S53 domain"/>
    <property type="match status" value="1"/>
</dbReference>
<dbReference type="SUPFAM" id="SSF52743">
    <property type="entry name" value="Subtilisin-like"/>
    <property type="match status" value="1"/>
</dbReference>
<reference evidence="6" key="1">
    <citation type="submission" date="2021-01" db="EMBL/GenBank/DDBJ databases">
        <title>Whole genome shotgun sequence of Rugosimonospora africana NBRC 104875.</title>
        <authorList>
            <person name="Komaki H."/>
            <person name="Tamura T."/>
        </authorList>
    </citation>
    <scope>NUCLEOTIDE SEQUENCE</scope>
    <source>
        <strain evidence="6">NBRC 104875</strain>
    </source>
</reference>
<keyword evidence="1" id="KW-0645">Protease</keyword>